<keyword evidence="1" id="KW-0812">Transmembrane</keyword>
<reference evidence="2" key="1">
    <citation type="submission" date="2023-08" db="EMBL/GenBank/DDBJ databases">
        <title>Complete genome sequence of Sinorhizobium chiapanecum ITTG S70 isolated from Acaciella angustissima nodules in Chiapas-Mexico.</title>
        <authorList>
            <person name="Rincon-Rosales R."/>
            <person name="Rogel M.A."/>
            <person name="Rincon-Medina C.I."/>
            <person name="Guerrero G."/>
            <person name="Manzano-Gomez L.A."/>
            <person name="Lopez-Lopez A."/>
            <person name="Rincon Molina F.A."/>
            <person name="Martinez-Romero E."/>
        </authorList>
    </citation>
    <scope>NUCLEOTIDE SEQUENCE</scope>
    <source>
        <strain evidence="2">ITTG S70</strain>
        <plasmid evidence="2">pSchITTGS70d</plasmid>
    </source>
</reference>
<name>A0ABZ2BH03_9HYPH</name>
<accession>A0ABZ2BH03</accession>
<feature type="transmembrane region" description="Helical" evidence="1">
    <location>
        <begin position="99"/>
        <end position="118"/>
    </location>
</feature>
<dbReference type="Proteomes" id="UP001432360">
    <property type="component" value="Plasmid pSchITTGS70d"/>
</dbReference>
<dbReference type="RefSeq" id="WP_331375791.1">
    <property type="nucleotide sequence ID" value="NZ_CP133152.1"/>
</dbReference>
<organism evidence="2 3">
    <name type="scientific">Sinorhizobium chiapasense</name>
    <dbReference type="NCBI Taxonomy" id="501572"/>
    <lineage>
        <taxon>Bacteria</taxon>
        <taxon>Pseudomonadati</taxon>
        <taxon>Pseudomonadota</taxon>
        <taxon>Alphaproteobacteria</taxon>
        <taxon>Hyphomicrobiales</taxon>
        <taxon>Rhizobiaceae</taxon>
        <taxon>Sinorhizobium/Ensifer group</taxon>
        <taxon>Sinorhizobium</taxon>
    </lineage>
</organism>
<geneLocation type="plasmid" evidence="2 3">
    <name>pSchITTGS70d</name>
</geneLocation>
<keyword evidence="1" id="KW-1133">Transmembrane helix</keyword>
<keyword evidence="1" id="KW-0472">Membrane</keyword>
<dbReference type="EMBL" id="CP133152">
    <property type="protein sequence ID" value="WVT06769.1"/>
    <property type="molecule type" value="Genomic_DNA"/>
</dbReference>
<proteinExistence type="predicted"/>
<evidence type="ECO:0000313" key="3">
    <source>
        <dbReference type="Proteomes" id="UP001432360"/>
    </source>
</evidence>
<evidence type="ECO:0000313" key="2">
    <source>
        <dbReference type="EMBL" id="WVT06769.1"/>
    </source>
</evidence>
<gene>
    <name evidence="2" type="ORF">RB548_28675</name>
</gene>
<keyword evidence="2" id="KW-0614">Plasmid</keyword>
<sequence>MKPADLPTASLAFNTSNLAGTTLGVGIVSNFVTERQKFHSNVVTEGVSLYHTLDADRISGLAGALASRVTDDATATARAVAQISAAARRQAWTLAFDDGFVVVALMLMLGIVGVIAIGRSPALPRPVKISQGKEP</sequence>
<protein>
    <submittedName>
        <fullName evidence="2">Uncharacterized protein</fullName>
    </submittedName>
</protein>
<keyword evidence="3" id="KW-1185">Reference proteome</keyword>
<evidence type="ECO:0000256" key="1">
    <source>
        <dbReference type="SAM" id="Phobius"/>
    </source>
</evidence>